<keyword evidence="7" id="KW-1185">Reference proteome</keyword>
<dbReference type="NCBIfam" id="TIGR03170">
    <property type="entry name" value="flgA_cterm"/>
    <property type="match status" value="1"/>
</dbReference>
<keyword evidence="6" id="KW-0969">Cilium</keyword>
<accession>A0A1G9E9T6</accession>
<keyword evidence="4" id="KW-1005">Bacterial flagellum biogenesis</keyword>
<feature type="signal peptide" evidence="4">
    <location>
        <begin position="1"/>
        <end position="18"/>
    </location>
</feature>
<proteinExistence type="inferred from homology"/>
<reference evidence="7" key="1">
    <citation type="submission" date="2016-10" db="EMBL/GenBank/DDBJ databases">
        <authorList>
            <person name="Varghese N."/>
            <person name="Submissions S."/>
        </authorList>
    </citation>
    <scope>NUCLEOTIDE SEQUENCE [LARGE SCALE GENOMIC DNA]</scope>
    <source>
        <strain evidence="7">CGMCC 1.10789</strain>
    </source>
</reference>
<sequence>MARIVCMVLICLAGPALAEALVAARTIRAQEVITAADLSVTPAAIPGALSSPEEAIGLEARVALYAGRPIRPEDLGPPAVIERNAIVTLVYRKGRLTITAEARALGRAGVGDVLRVMNLASRNTVVGRVREDGSVLVGEARAVQPERRASR</sequence>
<dbReference type="Gene3D" id="3.90.1210.10">
    <property type="entry name" value="Antifreeze-like/N-acetylneuraminic acid synthase C-terminal domain"/>
    <property type="match status" value="1"/>
</dbReference>
<dbReference type="SMART" id="SM00858">
    <property type="entry name" value="SAF"/>
    <property type="match status" value="1"/>
</dbReference>
<evidence type="ECO:0000256" key="1">
    <source>
        <dbReference type="ARBA" id="ARBA00004418"/>
    </source>
</evidence>
<dbReference type="InterPro" id="IPR017585">
    <property type="entry name" value="SAF_FlgA"/>
</dbReference>
<evidence type="ECO:0000313" key="6">
    <source>
        <dbReference type="EMBL" id="SDK72887.1"/>
    </source>
</evidence>
<dbReference type="GO" id="GO:0044780">
    <property type="term" value="P:bacterial-type flagellum assembly"/>
    <property type="evidence" value="ECO:0007669"/>
    <property type="project" value="InterPro"/>
</dbReference>
<dbReference type="Pfam" id="PF13144">
    <property type="entry name" value="ChapFlgA"/>
    <property type="match status" value="1"/>
</dbReference>
<keyword evidence="2 4" id="KW-0732">Signal</keyword>
<evidence type="ECO:0000313" key="7">
    <source>
        <dbReference type="Proteomes" id="UP000199328"/>
    </source>
</evidence>
<feature type="domain" description="SAF" evidence="5">
    <location>
        <begin position="18"/>
        <end position="76"/>
    </location>
</feature>
<dbReference type="InterPro" id="IPR013974">
    <property type="entry name" value="SAF"/>
</dbReference>
<name>A0A1G9E9T6_9RHOB</name>
<dbReference type="InterPro" id="IPR039246">
    <property type="entry name" value="Flagellar_FlgA"/>
</dbReference>
<dbReference type="PANTHER" id="PTHR36307">
    <property type="entry name" value="FLAGELLA BASAL BODY P-RING FORMATION PROTEIN FLGA"/>
    <property type="match status" value="1"/>
</dbReference>
<dbReference type="RefSeq" id="WP_092500427.1">
    <property type="nucleotide sequence ID" value="NZ_FNFV01000004.1"/>
</dbReference>
<comment type="similarity">
    <text evidence="4">Belongs to the FlgA family.</text>
</comment>
<dbReference type="AlphaFoldDB" id="A0A1G9E9T6"/>
<evidence type="ECO:0000256" key="3">
    <source>
        <dbReference type="ARBA" id="ARBA00022764"/>
    </source>
</evidence>
<dbReference type="EMBL" id="FNFV01000004">
    <property type="protein sequence ID" value="SDK72887.1"/>
    <property type="molecule type" value="Genomic_DNA"/>
</dbReference>
<keyword evidence="6" id="KW-0282">Flagellum</keyword>
<dbReference type="CDD" id="cd11614">
    <property type="entry name" value="SAF_CpaB_FlgA_like"/>
    <property type="match status" value="1"/>
</dbReference>
<feature type="chain" id="PRO_5011327516" description="Flagella basal body P-ring formation protein FlgA" evidence="4">
    <location>
        <begin position="19"/>
        <end position="151"/>
    </location>
</feature>
<dbReference type="GO" id="GO:0042597">
    <property type="term" value="C:periplasmic space"/>
    <property type="evidence" value="ECO:0007669"/>
    <property type="project" value="UniProtKB-SubCell"/>
</dbReference>
<gene>
    <name evidence="6" type="ORF">SAMN05216257_104211</name>
</gene>
<organism evidence="6 7">
    <name type="scientific">Meinhardsimonia xiamenensis</name>
    <dbReference type="NCBI Taxonomy" id="990712"/>
    <lineage>
        <taxon>Bacteria</taxon>
        <taxon>Pseudomonadati</taxon>
        <taxon>Pseudomonadota</taxon>
        <taxon>Alphaproteobacteria</taxon>
        <taxon>Rhodobacterales</taxon>
        <taxon>Paracoccaceae</taxon>
        <taxon>Meinhardsimonia</taxon>
    </lineage>
</organism>
<dbReference type="Gene3D" id="2.30.30.760">
    <property type="match status" value="1"/>
</dbReference>
<protein>
    <recommendedName>
        <fullName evidence="4">Flagella basal body P-ring formation protein FlgA</fullName>
    </recommendedName>
</protein>
<dbReference type="OrthoDB" id="7619725at2"/>
<dbReference type="STRING" id="990712.SAMN05216257_104211"/>
<dbReference type="PANTHER" id="PTHR36307:SF1">
    <property type="entry name" value="FLAGELLA BASAL BODY P-RING FORMATION PROTEIN FLGA"/>
    <property type="match status" value="1"/>
</dbReference>
<keyword evidence="3 4" id="KW-0574">Periplasm</keyword>
<evidence type="ECO:0000256" key="2">
    <source>
        <dbReference type="ARBA" id="ARBA00022729"/>
    </source>
</evidence>
<keyword evidence="6" id="KW-0966">Cell projection</keyword>
<comment type="function">
    <text evidence="4">Involved in the assembly process of the P-ring formation. It may associate with FlgF on the rod constituting a structure essential for the P-ring assembly or may act as a modulator protein for the P-ring assembly.</text>
</comment>
<evidence type="ECO:0000256" key="4">
    <source>
        <dbReference type="RuleBase" id="RU362063"/>
    </source>
</evidence>
<dbReference type="Proteomes" id="UP000199328">
    <property type="component" value="Unassembled WGS sequence"/>
</dbReference>
<evidence type="ECO:0000259" key="5">
    <source>
        <dbReference type="SMART" id="SM00858"/>
    </source>
</evidence>
<comment type="subcellular location">
    <subcellularLocation>
        <location evidence="1 4">Periplasm</location>
    </subcellularLocation>
</comment>